<gene>
    <name evidence="5" type="ORF">FLL46_18565</name>
</gene>
<accession>A0A545U937</accession>
<dbReference type="InterPro" id="IPR010982">
    <property type="entry name" value="Lambda_DNA-bd_dom_sf"/>
</dbReference>
<dbReference type="GO" id="GO:0003700">
    <property type="term" value="F:DNA-binding transcription factor activity"/>
    <property type="evidence" value="ECO:0007669"/>
    <property type="project" value="TreeGrafter"/>
</dbReference>
<dbReference type="CDD" id="cd06289">
    <property type="entry name" value="PBP1_MalI-like"/>
    <property type="match status" value="1"/>
</dbReference>
<dbReference type="OrthoDB" id="6619319at2"/>
<dbReference type="AlphaFoldDB" id="A0A545U937"/>
<reference evidence="5 6" key="1">
    <citation type="submission" date="2019-07" db="EMBL/GenBank/DDBJ databases">
        <title>Draft genome for Aliikangiella sp. M105.</title>
        <authorList>
            <person name="Wang G."/>
        </authorList>
    </citation>
    <scope>NUCLEOTIDE SEQUENCE [LARGE SCALE GENOMIC DNA]</scope>
    <source>
        <strain evidence="5 6">M105</strain>
    </source>
</reference>
<evidence type="ECO:0000256" key="1">
    <source>
        <dbReference type="ARBA" id="ARBA00023015"/>
    </source>
</evidence>
<dbReference type="PROSITE" id="PS00356">
    <property type="entry name" value="HTH_LACI_1"/>
    <property type="match status" value="1"/>
</dbReference>
<dbReference type="SUPFAM" id="SSF47413">
    <property type="entry name" value="lambda repressor-like DNA-binding domains"/>
    <property type="match status" value="1"/>
</dbReference>
<organism evidence="5 6">
    <name type="scientific">Aliikangiella coralliicola</name>
    <dbReference type="NCBI Taxonomy" id="2592383"/>
    <lineage>
        <taxon>Bacteria</taxon>
        <taxon>Pseudomonadati</taxon>
        <taxon>Pseudomonadota</taxon>
        <taxon>Gammaproteobacteria</taxon>
        <taxon>Oceanospirillales</taxon>
        <taxon>Pleioneaceae</taxon>
        <taxon>Aliikangiella</taxon>
    </lineage>
</organism>
<keyword evidence="1" id="KW-0805">Transcription regulation</keyword>
<evidence type="ECO:0000256" key="3">
    <source>
        <dbReference type="ARBA" id="ARBA00023163"/>
    </source>
</evidence>
<proteinExistence type="predicted"/>
<keyword evidence="3" id="KW-0804">Transcription</keyword>
<evidence type="ECO:0000259" key="4">
    <source>
        <dbReference type="PROSITE" id="PS50932"/>
    </source>
</evidence>
<dbReference type="Gene3D" id="3.40.50.2300">
    <property type="match status" value="2"/>
</dbReference>
<dbReference type="CDD" id="cd01392">
    <property type="entry name" value="HTH_LacI"/>
    <property type="match status" value="1"/>
</dbReference>
<sequence>MGSHSKNKNVTVLDVAKVAGVSKSTVSLVLTQSEKVSEKSKLKVQKAMDEIGYVYNRDAASLRSRRSNLVAIVINDLTNPYAAQLVVGLEKHISEMGLFSMIVNSGEDVERQQRLVRNLKEYNVVAFIICPAPGTTAKWTNDLNNQGFPVINIMREISGSKVPTVLPDNVNGTSLATQHLLSKGFRRIAFLGGNEAISDYHERLEGYVSAMKKGKVRSPKKYQIQSETNRHGGRQALEKALKIEPDLEAIVCFSDVVAYGAIEKMRELGKKPGKEIAVVGFDDLKDSRLMSPSLSSVKIDADKIGAATCQILKKIREQKKPRSKILVDIELIERDSSQ</sequence>
<evidence type="ECO:0000313" key="6">
    <source>
        <dbReference type="Proteomes" id="UP000315439"/>
    </source>
</evidence>
<protein>
    <submittedName>
        <fullName evidence="5">Substrate-binding domain-containing protein</fullName>
    </submittedName>
</protein>
<dbReference type="PANTHER" id="PTHR30146:SF154">
    <property type="entry name" value="TRANSCRIPTION REGULATOR, MEMBER OF GALR FAMILY"/>
    <property type="match status" value="1"/>
</dbReference>
<dbReference type="RefSeq" id="WP_142932842.1">
    <property type="nucleotide sequence ID" value="NZ_ML660167.1"/>
</dbReference>
<dbReference type="GO" id="GO:0000976">
    <property type="term" value="F:transcription cis-regulatory region binding"/>
    <property type="evidence" value="ECO:0007669"/>
    <property type="project" value="TreeGrafter"/>
</dbReference>
<dbReference type="Pfam" id="PF00532">
    <property type="entry name" value="Peripla_BP_1"/>
    <property type="match status" value="1"/>
</dbReference>
<keyword evidence="2" id="KW-0238">DNA-binding</keyword>
<evidence type="ECO:0000256" key="2">
    <source>
        <dbReference type="ARBA" id="ARBA00023125"/>
    </source>
</evidence>
<dbReference type="PROSITE" id="PS50932">
    <property type="entry name" value="HTH_LACI_2"/>
    <property type="match status" value="1"/>
</dbReference>
<dbReference type="SUPFAM" id="SSF53822">
    <property type="entry name" value="Periplasmic binding protein-like I"/>
    <property type="match status" value="1"/>
</dbReference>
<dbReference type="InterPro" id="IPR001761">
    <property type="entry name" value="Peripla_BP/Lac1_sug-bd_dom"/>
</dbReference>
<keyword evidence="6" id="KW-1185">Reference proteome</keyword>
<dbReference type="Proteomes" id="UP000315439">
    <property type="component" value="Unassembled WGS sequence"/>
</dbReference>
<dbReference type="Pfam" id="PF00356">
    <property type="entry name" value="LacI"/>
    <property type="match status" value="1"/>
</dbReference>
<comment type="caution">
    <text evidence="5">The sequence shown here is derived from an EMBL/GenBank/DDBJ whole genome shotgun (WGS) entry which is preliminary data.</text>
</comment>
<dbReference type="SMART" id="SM00354">
    <property type="entry name" value="HTH_LACI"/>
    <property type="match status" value="1"/>
</dbReference>
<dbReference type="InterPro" id="IPR000843">
    <property type="entry name" value="HTH_LacI"/>
</dbReference>
<evidence type="ECO:0000313" key="5">
    <source>
        <dbReference type="EMBL" id="TQV85923.1"/>
    </source>
</evidence>
<name>A0A545U937_9GAMM</name>
<dbReference type="InterPro" id="IPR028082">
    <property type="entry name" value="Peripla_BP_I"/>
</dbReference>
<dbReference type="Gene3D" id="1.10.260.40">
    <property type="entry name" value="lambda repressor-like DNA-binding domains"/>
    <property type="match status" value="1"/>
</dbReference>
<dbReference type="EMBL" id="VIKS01000011">
    <property type="protein sequence ID" value="TQV85923.1"/>
    <property type="molecule type" value="Genomic_DNA"/>
</dbReference>
<feature type="domain" description="HTH lacI-type" evidence="4">
    <location>
        <begin position="10"/>
        <end position="64"/>
    </location>
</feature>
<dbReference type="PANTHER" id="PTHR30146">
    <property type="entry name" value="LACI-RELATED TRANSCRIPTIONAL REPRESSOR"/>
    <property type="match status" value="1"/>
</dbReference>